<proteinExistence type="predicted"/>
<dbReference type="Gene3D" id="3.90.320.10">
    <property type="match status" value="1"/>
</dbReference>
<dbReference type="PANTHER" id="PTHR46609:SF6">
    <property type="entry name" value="EXONUCLEASE, PHAGE-TYPE_RECB, C-TERMINAL DOMAIN-CONTAINING PROTEIN-RELATED"/>
    <property type="match status" value="1"/>
</dbReference>
<dbReference type="InterPro" id="IPR011604">
    <property type="entry name" value="PDDEXK-like_dom_sf"/>
</dbReference>
<keyword evidence="4" id="KW-1185">Reference proteome</keyword>
<name>A0A2K4ZKK4_9FIRM</name>
<accession>A0A2K4ZKK4</accession>
<dbReference type="EMBL" id="OFSM01000020">
    <property type="protein sequence ID" value="SOY30922.1"/>
    <property type="molecule type" value="Genomic_DNA"/>
</dbReference>
<evidence type="ECO:0000313" key="4">
    <source>
        <dbReference type="Proteomes" id="UP000236311"/>
    </source>
</evidence>
<dbReference type="Pfam" id="PF09588">
    <property type="entry name" value="YqaJ"/>
    <property type="match status" value="1"/>
</dbReference>
<dbReference type="InterPro" id="IPR019080">
    <property type="entry name" value="YqaJ_viral_recombinase"/>
</dbReference>
<dbReference type="OrthoDB" id="46225at2"/>
<organism evidence="3 4">
    <name type="scientific">Acetatifactor muris</name>
    <dbReference type="NCBI Taxonomy" id="879566"/>
    <lineage>
        <taxon>Bacteria</taxon>
        <taxon>Bacillati</taxon>
        <taxon>Bacillota</taxon>
        <taxon>Clostridia</taxon>
        <taxon>Lachnospirales</taxon>
        <taxon>Lachnospiraceae</taxon>
        <taxon>Acetatifactor</taxon>
    </lineage>
</organism>
<evidence type="ECO:0000313" key="3">
    <source>
        <dbReference type="EMBL" id="SOY30922.1"/>
    </source>
</evidence>
<feature type="domain" description="YqaJ viral recombinase" evidence="2">
    <location>
        <begin position="14"/>
        <end position="147"/>
    </location>
</feature>
<dbReference type="PANTHER" id="PTHR46609">
    <property type="entry name" value="EXONUCLEASE, PHAGE-TYPE/RECB, C-TERMINAL DOMAIN-CONTAINING PROTEIN"/>
    <property type="match status" value="1"/>
</dbReference>
<dbReference type="InterPro" id="IPR051703">
    <property type="entry name" value="NF-kappa-B_Signaling_Reg"/>
</dbReference>
<keyword evidence="1" id="KW-0378">Hydrolase</keyword>
<evidence type="ECO:0000256" key="1">
    <source>
        <dbReference type="ARBA" id="ARBA00022801"/>
    </source>
</evidence>
<sequence length="309" mass="35377">MFEKISLSGVSNKEWLRLRKSGIGGSDAGAICGVNPYSSAMKVFRDKTSDVVEELDNEAVRIGHDLEDYVAQRFMEATGLKVRKSNFMYRSKEHPFMIADVDRLVVGEDAGLECKTASVYSADKWEDGNIPLHYVMQCYHYMAVTGRRTWYIAAVILGKEFIYRKLEWDDGLIGKLTQMEEDFWNNHVAKGTIPPPDGSRACDEVLQQYFHTARKESRIELVGFDEKLSRREEILGFISALQEEQKQIEQEVKLFMGDNESASSGRYHVSWGNVDSTRLDTKRIKAERPEIYSDYAKVSHSRRFEVKAA</sequence>
<reference evidence="3 4" key="1">
    <citation type="submission" date="2018-01" db="EMBL/GenBank/DDBJ databases">
        <authorList>
            <person name="Gaut B.S."/>
            <person name="Morton B.R."/>
            <person name="Clegg M.T."/>
            <person name="Duvall M.R."/>
        </authorList>
    </citation>
    <scope>NUCLEOTIDE SEQUENCE [LARGE SCALE GENOMIC DNA]</scope>
    <source>
        <strain evidence="3">GP69</strain>
    </source>
</reference>
<dbReference type="GO" id="GO:0016787">
    <property type="term" value="F:hydrolase activity"/>
    <property type="evidence" value="ECO:0007669"/>
    <property type="project" value="UniProtKB-KW"/>
</dbReference>
<gene>
    <name evidence="3" type="ORF">AMURIS_03656</name>
</gene>
<dbReference type="InterPro" id="IPR017482">
    <property type="entry name" value="Lambda-type_endonuclease"/>
</dbReference>
<dbReference type="InterPro" id="IPR011335">
    <property type="entry name" value="Restrct_endonuc-II-like"/>
</dbReference>
<protein>
    <submittedName>
        <fullName evidence="3">YqaJ-like viral recombinase domain protein</fullName>
    </submittedName>
</protein>
<dbReference type="Proteomes" id="UP000236311">
    <property type="component" value="Unassembled WGS sequence"/>
</dbReference>
<dbReference type="SUPFAM" id="SSF52980">
    <property type="entry name" value="Restriction endonuclease-like"/>
    <property type="match status" value="1"/>
</dbReference>
<evidence type="ECO:0000259" key="2">
    <source>
        <dbReference type="Pfam" id="PF09588"/>
    </source>
</evidence>
<dbReference type="AlphaFoldDB" id="A0A2K4ZKK4"/>
<dbReference type="NCBIfam" id="TIGR03033">
    <property type="entry name" value="phage_rel_nuc"/>
    <property type="match status" value="1"/>
</dbReference>